<reference evidence="1 2" key="1">
    <citation type="submission" date="2016-10" db="EMBL/GenBank/DDBJ databases">
        <title>Search of new enzymes for the oxidation of sulfur compounds.</title>
        <authorList>
            <person name="Novo A."/>
            <person name="Moreira I.S."/>
            <person name="Castro P.M."/>
        </authorList>
    </citation>
    <scope>NUCLEOTIDE SEQUENCE [LARGE SCALE GENOMIC DNA]</scope>
    <source>
        <strain evidence="1 2">A9</strain>
    </source>
</reference>
<dbReference type="AlphaFoldDB" id="A0AA94ELF6"/>
<proteinExistence type="predicted"/>
<gene>
    <name evidence="1" type="ORF">A9HBioS_3459</name>
</gene>
<dbReference type="EMBL" id="MKWS01000011">
    <property type="protein sequence ID" value="RVD76475.1"/>
    <property type="molecule type" value="Genomic_DNA"/>
</dbReference>
<name>A0AA94ELF6_9PSED</name>
<comment type="caution">
    <text evidence="1">The sequence shown here is derived from an EMBL/GenBank/DDBJ whole genome shotgun (WGS) entry which is preliminary data.</text>
</comment>
<dbReference type="Proteomes" id="UP000288002">
    <property type="component" value="Unassembled WGS sequence"/>
</dbReference>
<protein>
    <submittedName>
        <fullName evidence="1">Uncharacterized protein</fullName>
    </submittedName>
</protein>
<evidence type="ECO:0000313" key="1">
    <source>
        <dbReference type="EMBL" id="RVD76475.1"/>
    </source>
</evidence>
<evidence type="ECO:0000313" key="2">
    <source>
        <dbReference type="Proteomes" id="UP000288002"/>
    </source>
</evidence>
<accession>A0AA94ELF6</accession>
<organism evidence="1 2">
    <name type="scientific">Pseudomonas koreensis</name>
    <dbReference type="NCBI Taxonomy" id="198620"/>
    <lineage>
        <taxon>Bacteria</taxon>
        <taxon>Pseudomonadati</taxon>
        <taxon>Pseudomonadota</taxon>
        <taxon>Gammaproteobacteria</taxon>
        <taxon>Pseudomonadales</taxon>
        <taxon>Pseudomonadaceae</taxon>
        <taxon>Pseudomonas</taxon>
    </lineage>
</organism>
<sequence>MTQARVALTTVSSINSVTSDALLVSKIERI</sequence>